<feature type="region of interest" description="Disordered" evidence="1">
    <location>
        <begin position="1"/>
        <end position="47"/>
    </location>
</feature>
<dbReference type="EMBL" id="OZ034813">
    <property type="protein sequence ID" value="CAL1353976.1"/>
    <property type="molecule type" value="Genomic_DNA"/>
</dbReference>
<dbReference type="Proteomes" id="UP001497516">
    <property type="component" value="Chromosome 1"/>
</dbReference>
<keyword evidence="3" id="KW-1185">Reference proteome</keyword>
<evidence type="ECO:0000313" key="3">
    <source>
        <dbReference type="Proteomes" id="UP001497516"/>
    </source>
</evidence>
<dbReference type="AlphaFoldDB" id="A0AAV2CDL2"/>
<evidence type="ECO:0000256" key="1">
    <source>
        <dbReference type="SAM" id="MobiDB-lite"/>
    </source>
</evidence>
<organism evidence="2 3">
    <name type="scientific">Linum trigynum</name>
    <dbReference type="NCBI Taxonomy" id="586398"/>
    <lineage>
        <taxon>Eukaryota</taxon>
        <taxon>Viridiplantae</taxon>
        <taxon>Streptophyta</taxon>
        <taxon>Embryophyta</taxon>
        <taxon>Tracheophyta</taxon>
        <taxon>Spermatophyta</taxon>
        <taxon>Magnoliopsida</taxon>
        <taxon>eudicotyledons</taxon>
        <taxon>Gunneridae</taxon>
        <taxon>Pentapetalae</taxon>
        <taxon>rosids</taxon>
        <taxon>fabids</taxon>
        <taxon>Malpighiales</taxon>
        <taxon>Linaceae</taxon>
        <taxon>Linum</taxon>
    </lineage>
</organism>
<accession>A0AAV2CDL2</accession>
<reference evidence="2 3" key="1">
    <citation type="submission" date="2024-04" db="EMBL/GenBank/DDBJ databases">
        <authorList>
            <person name="Fracassetti M."/>
        </authorList>
    </citation>
    <scope>NUCLEOTIDE SEQUENCE [LARGE SCALE GENOMIC DNA]</scope>
</reference>
<evidence type="ECO:0000313" key="2">
    <source>
        <dbReference type="EMBL" id="CAL1353976.1"/>
    </source>
</evidence>
<protein>
    <submittedName>
        <fullName evidence="2">Uncharacterized protein</fullName>
    </submittedName>
</protein>
<name>A0AAV2CDL2_9ROSI</name>
<proteinExistence type="predicted"/>
<sequence>MRPPKSLQPISSSPQHRIRPNDTPTPRTQSPTPAVPPLPFPTSAHDGRFEVDEFDPRLIELRCLKGGAEETEKKNEPKFSYIPCLDNFEIHCPDSALDCIVHMPNGY</sequence>
<gene>
    <name evidence="2" type="ORF">LTRI10_LOCUS1834</name>
</gene>